<evidence type="ECO:0000256" key="1">
    <source>
        <dbReference type="SAM" id="MobiDB-lite"/>
    </source>
</evidence>
<dbReference type="Proteomes" id="UP000434342">
    <property type="component" value="Unassembled WGS sequence"/>
</dbReference>
<name>A0A6N7XBX9_9ACTN</name>
<dbReference type="PROSITE" id="PS50994">
    <property type="entry name" value="INTEGRASE"/>
    <property type="match status" value="1"/>
</dbReference>
<evidence type="ECO:0000259" key="2">
    <source>
        <dbReference type="PROSITE" id="PS50994"/>
    </source>
</evidence>
<organism evidence="3 4">
    <name type="scientific">Parafannyhessea umbonata</name>
    <dbReference type="NCBI Taxonomy" id="604330"/>
    <lineage>
        <taxon>Bacteria</taxon>
        <taxon>Bacillati</taxon>
        <taxon>Actinomycetota</taxon>
        <taxon>Coriobacteriia</taxon>
        <taxon>Coriobacteriales</taxon>
        <taxon>Atopobiaceae</taxon>
        <taxon>Parafannyhessea</taxon>
    </lineage>
</organism>
<dbReference type="InterPro" id="IPR036397">
    <property type="entry name" value="RNaseH_sf"/>
</dbReference>
<dbReference type="GO" id="GO:0003676">
    <property type="term" value="F:nucleic acid binding"/>
    <property type="evidence" value="ECO:0007669"/>
    <property type="project" value="InterPro"/>
</dbReference>
<reference evidence="3 4" key="1">
    <citation type="submission" date="2019-08" db="EMBL/GenBank/DDBJ databases">
        <title>In-depth cultivation of the pig gut microbiome towards novel bacterial diversity and tailored functional studies.</title>
        <authorList>
            <person name="Wylensek D."/>
            <person name="Hitch T.C.A."/>
            <person name="Clavel T."/>
        </authorList>
    </citation>
    <scope>NUCLEOTIDE SEQUENCE [LARGE SCALE GENOMIC DNA]</scope>
    <source>
        <strain evidence="3 4">WB01_CNA04</strain>
    </source>
</reference>
<dbReference type="RefSeq" id="WP_154541553.1">
    <property type="nucleotide sequence ID" value="NZ_VUND01000002.1"/>
</dbReference>
<dbReference type="AlphaFoldDB" id="A0A6N7XBX9"/>
<dbReference type="InterPro" id="IPR001584">
    <property type="entry name" value="Integrase_cat-core"/>
</dbReference>
<evidence type="ECO:0000313" key="4">
    <source>
        <dbReference type="Proteomes" id="UP000434342"/>
    </source>
</evidence>
<feature type="region of interest" description="Disordered" evidence="1">
    <location>
        <begin position="58"/>
        <end position="77"/>
    </location>
</feature>
<accession>A0A6N7XBX9</accession>
<protein>
    <submittedName>
        <fullName evidence="3">Transposase family protein</fullName>
    </submittedName>
</protein>
<gene>
    <name evidence="3" type="ORF">FYJ69_07665</name>
</gene>
<sequence>MMTDSGSGYQSALFNDWPEAAGIERKRTGPHGPWQNGRVERMNRTSAQERRYARAYAIEGEGPHGACGSPPDVTRHR</sequence>
<dbReference type="SUPFAM" id="SSF53098">
    <property type="entry name" value="Ribonuclease H-like"/>
    <property type="match status" value="1"/>
</dbReference>
<evidence type="ECO:0000313" key="3">
    <source>
        <dbReference type="EMBL" id="MST60787.1"/>
    </source>
</evidence>
<proteinExistence type="predicted"/>
<dbReference type="InterPro" id="IPR012337">
    <property type="entry name" value="RNaseH-like_sf"/>
</dbReference>
<dbReference type="GO" id="GO:0015074">
    <property type="term" value="P:DNA integration"/>
    <property type="evidence" value="ECO:0007669"/>
    <property type="project" value="InterPro"/>
</dbReference>
<feature type="domain" description="Integrase catalytic" evidence="2">
    <location>
        <begin position="1"/>
        <end position="45"/>
    </location>
</feature>
<dbReference type="Gene3D" id="3.30.420.10">
    <property type="entry name" value="Ribonuclease H-like superfamily/Ribonuclease H"/>
    <property type="match status" value="1"/>
</dbReference>
<dbReference type="EMBL" id="VUND01000002">
    <property type="protein sequence ID" value="MST60787.1"/>
    <property type="molecule type" value="Genomic_DNA"/>
</dbReference>
<comment type="caution">
    <text evidence="3">The sequence shown here is derived from an EMBL/GenBank/DDBJ whole genome shotgun (WGS) entry which is preliminary data.</text>
</comment>